<dbReference type="GO" id="GO:0003700">
    <property type="term" value="F:DNA-binding transcription factor activity"/>
    <property type="evidence" value="ECO:0007669"/>
    <property type="project" value="TreeGrafter"/>
</dbReference>
<evidence type="ECO:0000313" key="1">
    <source>
        <dbReference type="EMBL" id="AIQ11536.1"/>
    </source>
</evidence>
<organism evidence="1 2">
    <name type="scientific">Paenibacillus durus</name>
    <name type="common">Paenibacillus azotofixans</name>
    <dbReference type="NCBI Taxonomy" id="44251"/>
    <lineage>
        <taxon>Bacteria</taxon>
        <taxon>Bacillati</taxon>
        <taxon>Bacillota</taxon>
        <taxon>Bacilli</taxon>
        <taxon>Bacillales</taxon>
        <taxon>Paenibacillaceae</taxon>
        <taxon>Paenibacillus</taxon>
    </lineage>
</organism>
<dbReference type="AlphaFoldDB" id="A0A089HHW0"/>
<evidence type="ECO:0000313" key="2">
    <source>
        <dbReference type="Proteomes" id="UP000029409"/>
    </source>
</evidence>
<dbReference type="STRING" id="44251.PDUR_05930"/>
<dbReference type="RefSeq" id="WP_042205443.1">
    <property type="nucleotide sequence ID" value="NZ_CP009288.1"/>
</dbReference>
<dbReference type="InterPro" id="IPR036388">
    <property type="entry name" value="WH-like_DNA-bd_sf"/>
</dbReference>
<name>A0A089HHW0_PAEDU</name>
<dbReference type="PROSITE" id="PS51197">
    <property type="entry name" value="HTH_RRF2_2"/>
    <property type="match status" value="1"/>
</dbReference>
<dbReference type="PANTHER" id="PTHR33221:SF15">
    <property type="entry name" value="HTH-TYPE TRANSCRIPTIONAL REGULATOR YWGB-RELATED"/>
    <property type="match status" value="1"/>
</dbReference>
<dbReference type="eggNOG" id="COG1959">
    <property type="taxonomic scope" value="Bacteria"/>
</dbReference>
<dbReference type="EMBL" id="CP009288">
    <property type="protein sequence ID" value="AIQ11536.1"/>
    <property type="molecule type" value="Genomic_DNA"/>
</dbReference>
<dbReference type="SUPFAM" id="SSF46785">
    <property type="entry name" value="Winged helix' DNA-binding domain"/>
    <property type="match status" value="1"/>
</dbReference>
<gene>
    <name evidence="1" type="ORF">PDUR_05930</name>
</gene>
<proteinExistence type="predicted"/>
<reference evidence="1 2" key="1">
    <citation type="submission" date="2014-08" db="EMBL/GenBank/DDBJ databases">
        <title>Comparative genomics of the Paenibacillus odorifer group.</title>
        <authorList>
            <person name="den Bakker H.C."/>
            <person name="Tsai Y.-C."/>
            <person name="Martin N."/>
            <person name="Korlach J."/>
            <person name="Wiedmann M."/>
        </authorList>
    </citation>
    <scope>NUCLEOTIDE SEQUENCE [LARGE SCALE GENOMIC DNA]</scope>
    <source>
        <strain evidence="1 2">DSM 1735</strain>
    </source>
</reference>
<protein>
    <submittedName>
        <fullName evidence="1">Rrf2 family transcriptional regulator</fullName>
    </submittedName>
</protein>
<sequence length="144" mass="15683">MAKRNIGTLQYKSFGLALQALVVIAKDGGTCPSCEIAKLMSSEPTLLRRILAKLAKESILVTREGRDGGYMLNKAPDQLTLAEVYRALEVGEARHQAVSGTMCVNDFGTQMKTAFCGILEEVDHSVTEVLKKYTVADVVRKAGY</sequence>
<dbReference type="KEGG" id="pdu:PDUR_05930"/>
<dbReference type="Pfam" id="PF02082">
    <property type="entry name" value="Rrf2"/>
    <property type="match status" value="1"/>
</dbReference>
<dbReference type="InterPro" id="IPR036390">
    <property type="entry name" value="WH_DNA-bd_sf"/>
</dbReference>
<dbReference type="GO" id="GO:0005829">
    <property type="term" value="C:cytosol"/>
    <property type="evidence" value="ECO:0007669"/>
    <property type="project" value="TreeGrafter"/>
</dbReference>
<accession>A0A089HHW0</accession>
<keyword evidence="2" id="KW-1185">Reference proteome</keyword>
<dbReference type="PANTHER" id="PTHR33221">
    <property type="entry name" value="WINGED HELIX-TURN-HELIX TRANSCRIPTIONAL REGULATOR, RRF2 FAMILY"/>
    <property type="match status" value="1"/>
</dbReference>
<dbReference type="InterPro" id="IPR030489">
    <property type="entry name" value="TR_Rrf2-type_CS"/>
</dbReference>
<dbReference type="Proteomes" id="UP000029409">
    <property type="component" value="Chromosome"/>
</dbReference>
<dbReference type="InterPro" id="IPR000944">
    <property type="entry name" value="Tscrpt_reg_Rrf2"/>
</dbReference>
<dbReference type="OrthoDB" id="32510at2"/>
<dbReference type="PROSITE" id="PS01332">
    <property type="entry name" value="HTH_RRF2_1"/>
    <property type="match status" value="1"/>
</dbReference>
<dbReference type="Gene3D" id="1.10.10.10">
    <property type="entry name" value="Winged helix-like DNA-binding domain superfamily/Winged helix DNA-binding domain"/>
    <property type="match status" value="1"/>
</dbReference>